<dbReference type="GO" id="GO:0004553">
    <property type="term" value="F:hydrolase activity, hydrolyzing O-glycosyl compounds"/>
    <property type="evidence" value="ECO:0007669"/>
    <property type="project" value="InterPro"/>
</dbReference>
<evidence type="ECO:0000313" key="5">
    <source>
        <dbReference type="Proteomes" id="UP000293347"/>
    </source>
</evidence>
<dbReference type="RefSeq" id="WP_131593911.1">
    <property type="nucleotide sequence ID" value="NZ_SJSL01000001.1"/>
</dbReference>
<reference evidence="4 5" key="1">
    <citation type="submission" date="2019-02" db="EMBL/GenBank/DDBJ databases">
        <title>Pedobacter sp. RP-1-14 sp. nov., isolated from Arctic soil.</title>
        <authorList>
            <person name="Dahal R.H."/>
        </authorList>
    </citation>
    <scope>NUCLEOTIDE SEQUENCE [LARGE SCALE GENOMIC DNA]</scope>
    <source>
        <strain evidence="4 5">RP-1-14</strain>
    </source>
</reference>
<dbReference type="CDD" id="cd08023">
    <property type="entry name" value="GH16_laminarinase_like"/>
    <property type="match status" value="1"/>
</dbReference>
<dbReference type="GO" id="GO:0005975">
    <property type="term" value="P:carbohydrate metabolic process"/>
    <property type="evidence" value="ECO:0007669"/>
    <property type="project" value="InterPro"/>
</dbReference>
<feature type="signal peptide" evidence="2">
    <location>
        <begin position="1"/>
        <end position="20"/>
    </location>
</feature>
<dbReference type="EMBL" id="SJSL01000001">
    <property type="protein sequence ID" value="TCD03365.1"/>
    <property type="molecule type" value="Genomic_DNA"/>
</dbReference>
<dbReference type="InterPro" id="IPR050546">
    <property type="entry name" value="Glycosyl_Hydrlase_16"/>
</dbReference>
<dbReference type="Proteomes" id="UP000293347">
    <property type="component" value="Unassembled WGS sequence"/>
</dbReference>
<protein>
    <submittedName>
        <fullName evidence="4">Glycoside hydrolase family 16 protein</fullName>
    </submittedName>
</protein>
<evidence type="ECO:0000313" key="4">
    <source>
        <dbReference type="EMBL" id="TCD03365.1"/>
    </source>
</evidence>
<comment type="caution">
    <text evidence="4">The sequence shown here is derived from an EMBL/GenBank/DDBJ whole genome shotgun (WGS) entry which is preliminary data.</text>
</comment>
<feature type="chain" id="PRO_5020410252" evidence="2">
    <location>
        <begin position="21"/>
        <end position="265"/>
    </location>
</feature>
<evidence type="ECO:0000256" key="1">
    <source>
        <dbReference type="ARBA" id="ARBA00006865"/>
    </source>
</evidence>
<keyword evidence="4" id="KW-0378">Hydrolase</keyword>
<dbReference type="InterPro" id="IPR000757">
    <property type="entry name" value="Beta-glucanase-like"/>
</dbReference>
<dbReference type="AlphaFoldDB" id="A0A4R0NV09"/>
<comment type="similarity">
    <text evidence="1">Belongs to the glycosyl hydrolase 16 family.</text>
</comment>
<feature type="domain" description="GH16" evidence="3">
    <location>
        <begin position="39"/>
        <end position="265"/>
    </location>
</feature>
<proteinExistence type="inferred from homology"/>
<organism evidence="4 5">
    <name type="scientific">Pedobacter psychroterrae</name>
    <dbReference type="NCBI Taxonomy" id="2530453"/>
    <lineage>
        <taxon>Bacteria</taxon>
        <taxon>Pseudomonadati</taxon>
        <taxon>Bacteroidota</taxon>
        <taxon>Sphingobacteriia</taxon>
        <taxon>Sphingobacteriales</taxon>
        <taxon>Sphingobacteriaceae</taxon>
        <taxon>Pedobacter</taxon>
    </lineage>
</organism>
<dbReference type="PANTHER" id="PTHR10963">
    <property type="entry name" value="GLYCOSYL HYDROLASE-RELATED"/>
    <property type="match status" value="1"/>
</dbReference>
<evidence type="ECO:0000259" key="3">
    <source>
        <dbReference type="PROSITE" id="PS51762"/>
    </source>
</evidence>
<dbReference type="Gene3D" id="2.60.120.200">
    <property type="match status" value="1"/>
</dbReference>
<dbReference type="InterPro" id="IPR013320">
    <property type="entry name" value="ConA-like_dom_sf"/>
</dbReference>
<evidence type="ECO:0000256" key="2">
    <source>
        <dbReference type="SAM" id="SignalP"/>
    </source>
</evidence>
<dbReference type="Pfam" id="PF00722">
    <property type="entry name" value="Glyco_hydro_16"/>
    <property type="match status" value="1"/>
</dbReference>
<dbReference type="SUPFAM" id="SSF49899">
    <property type="entry name" value="Concanavalin A-like lectins/glucanases"/>
    <property type="match status" value="1"/>
</dbReference>
<name>A0A4R0NV09_9SPHI</name>
<keyword evidence="2" id="KW-0732">Signal</keyword>
<dbReference type="PROSITE" id="PS51762">
    <property type="entry name" value="GH16_2"/>
    <property type="match status" value="1"/>
</dbReference>
<gene>
    <name evidence="4" type="ORF">EZ437_05180</name>
</gene>
<keyword evidence="5" id="KW-1185">Reference proteome</keyword>
<dbReference type="OrthoDB" id="9809583at2"/>
<sequence length="265" mass="30025">MNISYHITAILLTLSASAMSQSKPTTNHKKGKMIWAEEFNYKGLPDPAKWGYEEGFVRNNEKQYYAAARLENSYVKGGNLVIESMKEQYKAANYTSASINTLGKQSFAGDIRVEVRAKLPSGKGIWPAIWMMGDNVNQIGWPKCAEFDIMEFVGHTPDVIHANIHWFDTPSGKKLSKGGQTKRTDLNKTFHLYGLERKGDSISIFLDDEHYFTLKADSGVYKDSFNSPLYLLLNTAIGGDWGGEIDESIFPQKYYIDYVRVYKLE</sequence>
<accession>A0A4R0NV09</accession>
<dbReference type="PANTHER" id="PTHR10963:SF55">
    <property type="entry name" value="GLYCOSIDE HYDROLASE FAMILY 16 PROTEIN"/>
    <property type="match status" value="1"/>
</dbReference>